<evidence type="ECO:0000313" key="2">
    <source>
        <dbReference type="Proteomes" id="UP000309997"/>
    </source>
</evidence>
<gene>
    <name evidence="1" type="ORF">D5086_004677</name>
</gene>
<accession>A0ACC4CSH0</accession>
<name>A0ACC4CSH0_POPAL</name>
<reference evidence="1 2" key="1">
    <citation type="journal article" date="2024" name="Plant Biotechnol. J.">
        <title>Genome and CRISPR/Cas9 system of a widespread forest tree (Populus alba) in the world.</title>
        <authorList>
            <person name="Liu Y.J."/>
            <person name="Jiang P.F."/>
            <person name="Han X.M."/>
            <person name="Li X.Y."/>
            <person name="Wang H.M."/>
            <person name="Wang Y.J."/>
            <person name="Wang X.X."/>
            <person name="Zeng Q.Y."/>
        </authorList>
    </citation>
    <scope>NUCLEOTIDE SEQUENCE [LARGE SCALE GENOMIC DNA]</scope>
    <source>
        <strain evidence="2">cv. PAL-ZL1</strain>
    </source>
</reference>
<dbReference type="EMBL" id="RCHU02000002">
    <property type="protein sequence ID" value="KAL3603818.1"/>
    <property type="molecule type" value="Genomic_DNA"/>
</dbReference>
<protein>
    <submittedName>
        <fullName evidence="1">Uncharacterized protein</fullName>
    </submittedName>
</protein>
<dbReference type="Proteomes" id="UP000309997">
    <property type="component" value="Unassembled WGS sequence"/>
</dbReference>
<keyword evidence="2" id="KW-1185">Reference proteome</keyword>
<comment type="caution">
    <text evidence="1">The sequence shown here is derived from an EMBL/GenBank/DDBJ whole genome shotgun (WGS) entry which is preliminary data.</text>
</comment>
<sequence>MRKKQRWRALIRRTWNLRNEWNSLSMEAGAWQQRARYNENMINALKFNIQQVHAQSRDSREGCGDSEVDDTASCYNDHAIDFHLLCKDNNDMKELMICKARHRAGSRSKLLAQTVQAPHVECFD</sequence>
<evidence type="ECO:0000313" key="1">
    <source>
        <dbReference type="EMBL" id="KAL3603818.1"/>
    </source>
</evidence>
<organism evidence="1 2">
    <name type="scientific">Populus alba</name>
    <name type="common">White poplar</name>
    <dbReference type="NCBI Taxonomy" id="43335"/>
    <lineage>
        <taxon>Eukaryota</taxon>
        <taxon>Viridiplantae</taxon>
        <taxon>Streptophyta</taxon>
        <taxon>Embryophyta</taxon>
        <taxon>Tracheophyta</taxon>
        <taxon>Spermatophyta</taxon>
        <taxon>Magnoliopsida</taxon>
        <taxon>eudicotyledons</taxon>
        <taxon>Gunneridae</taxon>
        <taxon>Pentapetalae</taxon>
        <taxon>rosids</taxon>
        <taxon>fabids</taxon>
        <taxon>Malpighiales</taxon>
        <taxon>Salicaceae</taxon>
        <taxon>Saliceae</taxon>
        <taxon>Populus</taxon>
    </lineage>
</organism>
<proteinExistence type="predicted"/>